<evidence type="ECO:0000313" key="4">
    <source>
        <dbReference type="Proteomes" id="UP000663760"/>
    </source>
</evidence>
<dbReference type="AlphaFoldDB" id="A0A7I8K0J8"/>
<dbReference type="NCBIfam" id="TIGR00756">
    <property type="entry name" value="PPR"/>
    <property type="match status" value="5"/>
</dbReference>
<dbReference type="InterPro" id="IPR046960">
    <property type="entry name" value="PPR_At4g14850-like_plant"/>
</dbReference>
<feature type="repeat" description="PPR" evidence="2">
    <location>
        <begin position="83"/>
        <end position="117"/>
    </location>
</feature>
<reference evidence="3" key="1">
    <citation type="submission" date="2020-02" db="EMBL/GenBank/DDBJ databases">
        <authorList>
            <person name="Scholz U."/>
            <person name="Mascher M."/>
            <person name="Fiebig A."/>
        </authorList>
    </citation>
    <scope>NUCLEOTIDE SEQUENCE</scope>
</reference>
<dbReference type="OrthoDB" id="185373at2759"/>
<dbReference type="PROSITE" id="PS51375">
    <property type="entry name" value="PPR"/>
    <property type="match status" value="4"/>
</dbReference>
<feature type="repeat" description="PPR" evidence="2">
    <location>
        <begin position="247"/>
        <end position="281"/>
    </location>
</feature>
<dbReference type="GO" id="GO:0009451">
    <property type="term" value="P:RNA modification"/>
    <property type="evidence" value="ECO:0007669"/>
    <property type="project" value="InterPro"/>
</dbReference>
<evidence type="ECO:0000256" key="1">
    <source>
        <dbReference type="ARBA" id="ARBA00022737"/>
    </source>
</evidence>
<dbReference type="InterPro" id="IPR046848">
    <property type="entry name" value="E_motif"/>
</dbReference>
<dbReference type="Pfam" id="PF20431">
    <property type="entry name" value="E_motif"/>
    <property type="match status" value="1"/>
</dbReference>
<keyword evidence="4" id="KW-1185">Reference proteome</keyword>
<evidence type="ECO:0000256" key="2">
    <source>
        <dbReference type="PROSITE-ProRule" id="PRU00708"/>
    </source>
</evidence>
<organism evidence="3 4">
    <name type="scientific">Spirodela intermedia</name>
    <name type="common">Intermediate duckweed</name>
    <dbReference type="NCBI Taxonomy" id="51605"/>
    <lineage>
        <taxon>Eukaryota</taxon>
        <taxon>Viridiplantae</taxon>
        <taxon>Streptophyta</taxon>
        <taxon>Embryophyta</taxon>
        <taxon>Tracheophyta</taxon>
        <taxon>Spermatophyta</taxon>
        <taxon>Magnoliopsida</taxon>
        <taxon>Liliopsida</taxon>
        <taxon>Araceae</taxon>
        <taxon>Lemnoideae</taxon>
        <taxon>Spirodela</taxon>
    </lineage>
</organism>
<dbReference type="GO" id="GO:0003723">
    <property type="term" value="F:RNA binding"/>
    <property type="evidence" value="ECO:0007669"/>
    <property type="project" value="InterPro"/>
</dbReference>
<dbReference type="Gene3D" id="1.25.40.10">
    <property type="entry name" value="Tetratricopeptide repeat domain"/>
    <property type="match status" value="4"/>
</dbReference>
<sequence>MADLEILDLPPAELAQRRRVLSLLSIPEKHRSVDSLKRLYACVVRARLHRTCNFAVGNLAARCAALGLMPYALRMFEQMPEPNSFVWNTLIRGFQQNRRPEVSLLFFGAMRARGVVGDRFTFLNAFRACADMQDLRRGRWVQGQLVKVSLGLDARVGSCLIEFYSACEDMAAARQVFDEMPLRDAVSWTVTVSGYVNVKCDMEGARKLFEEMPVKDLVVWSVVIAGYVKAGDVGAARDLFDRAPRKDLLMYNTMLGGYARSGEADGLLRLFEEMPERDVVSWNTAISSLVQRGRIREACALFQKMQQLENQRPNEVTLASLLSGCAQAGALDMGRAIHSYIDRESFFSLDSTVGTALVDMYSKCGELDSALRVFSSIGKRDTAAWNAMITGLCTNGRSRRALDLFRRMQRENVRPNGVTMVGVLSACAHAGMVDEGRRCFEAMRRELAVAPGVEHYGCMVDLLGRAGRLREAYELARSMPVPPHAGVWGALLGACRIHAEVELAERSLERLLELDLDDNGGGGYMAIMCNIYADAGRWADAARVRELMRKKGVVKAAGRSSVEINGEVHEFAAGDEKHPRRREIYEMVDEISARLRRDYDGVDDAFINVPASEG</sequence>
<name>A0A7I8K0J8_SPIIN</name>
<feature type="repeat" description="PPR" evidence="2">
    <location>
        <begin position="381"/>
        <end position="415"/>
    </location>
</feature>
<accession>A0A7I8K0J8</accession>
<evidence type="ECO:0000313" key="3">
    <source>
        <dbReference type="EMBL" id="CAA7389711.1"/>
    </source>
</evidence>
<gene>
    <name evidence="3" type="ORF">SI8410_01001710</name>
</gene>
<dbReference type="InterPro" id="IPR011990">
    <property type="entry name" value="TPR-like_helical_dom_sf"/>
</dbReference>
<dbReference type="PANTHER" id="PTHR47926">
    <property type="entry name" value="PENTATRICOPEPTIDE REPEAT-CONTAINING PROTEIN"/>
    <property type="match status" value="1"/>
</dbReference>
<feature type="repeat" description="PPR" evidence="2">
    <location>
        <begin position="216"/>
        <end position="246"/>
    </location>
</feature>
<protein>
    <submittedName>
        <fullName evidence="3">Uncharacterized protein</fullName>
    </submittedName>
</protein>
<dbReference type="EMBL" id="LR746264">
    <property type="protein sequence ID" value="CAA7389711.1"/>
    <property type="molecule type" value="Genomic_DNA"/>
</dbReference>
<dbReference type="Proteomes" id="UP000663760">
    <property type="component" value="Chromosome 1"/>
</dbReference>
<dbReference type="Pfam" id="PF01535">
    <property type="entry name" value="PPR"/>
    <property type="match status" value="4"/>
</dbReference>
<dbReference type="InterPro" id="IPR002885">
    <property type="entry name" value="PPR_rpt"/>
</dbReference>
<proteinExistence type="predicted"/>
<dbReference type="FunFam" id="1.25.40.10:FF:000184">
    <property type="entry name" value="Pentatricopeptide repeat-containing protein, chloroplastic"/>
    <property type="match status" value="1"/>
</dbReference>
<dbReference type="Pfam" id="PF13041">
    <property type="entry name" value="PPR_2"/>
    <property type="match status" value="2"/>
</dbReference>
<keyword evidence="1" id="KW-0677">Repeat</keyword>